<dbReference type="EMBL" id="JAVRRD010000012">
    <property type="protein sequence ID" value="KAK5053294.1"/>
    <property type="molecule type" value="Genomic_DNA"/>
</dbReference>
<sequence length="112" mass="12969">MSALYDKLVVYLETILREATAEDEFELSVEPHFDQIAAELLSNYKVWDNLPMTLAKRIGWQEYLESNISSELEGPEHLKNDLEKMRLRTTPASYTGSELFMSARSNFFSPMK</sequence>
<proteinExistence type="predicted"/>
<evidence type="ECO:0000313" key="1">
    <source>
        <dbReference type="EMBL" id="KAK5053294.1"/>
    </source>
</evidence>
<evidence type="ECO:0000313" key="2">
    <source>
        <dbReference type="Proteomes" id="UP001358417"/>
    </source>
</evidence>
<dbReference type="AlphaFoldDB" id="A0AAV9NAT0"/>
<organism evidence="1 2">
    <name type="scientific">Exophiala bonariae</name>
    <dbReference type="NCBI Taxonomy" id="1690606"/>
    <lineage>
        <taxon>Eukaryota</taxon>
        <taxon>Fungi</taxon>
        <taxon>Dikarya</taxon>
        <taxon>Ascomycota</taxon>
        <taxon>Pezizomycotina</taxon>
        <taxon>Eurotiomycetes</taxon>
        <taxon>Chaetothyriomycetidae</taxon>
        <taxon>Chaetothyriales</taxon>
        <taxon>Herpotrichiellaceae</taxon>
        <taxon>Exophiala</taxon>
    </lineage>
</organism>
<accession>A0AAV9NAT0</accession>
<keyword evidence="2" id="KW-1185">Reference proteome</keyword>
<comment type="caution">
    <text evidence="1">The sequence shown here is derived from an EMBL/GenBank/DDBJ whole genome shotgun (WGS) entry which is preliminary data.</text>
</comment>
<dbReference type="RefSeq" id="XP_064706736.1">
    <property type="nucleotide sequence ID" value="XM_064845882.1"/>
</dbReference>
<dbReference type="GeneID" id="89970480"/>
<gene>
    <name evidence="1" type="ORF">LTR84_002268</name>
</gene>
<protein>
    <submittedName>
        <fullName evidence="1">Uncharacterized protein</fullName>
    </submittedName>
</protein>
<dbReference type="Proteomes" id="UP001358417">
    <property type="component" value="Unassembled WGS sequence"/>
</dbReference>
<name>A0AAV9NAT0_9EURO</name>
<reference evidence="1 2" key="1">
    <citation type="submission" date="2023-08" db="EMBL/GenBank/DDBJ databases">
        <title>Black Yeasts Isolated from many extreme environments.</title>
        <authorList>
            <person name="Coleine C."/>
            <person name="Stajich J.E."/>
            <person name="Selbmann L."/>
        </authorList>
    </citation>
    <scope>NUCLEOTIDE SEQUENCE [LARGE SCALE GENOMIC DNA]</scope>
    <source>
        <strain evidence="1 2">CCFEE 5792</strain>
    </source>
</reference>